<evidence type="ECO:0000256" key="2">
    <source>
        <dbReference type="ARBA" id="ARBA00016013"/>
    </source>
</evidence>
<comment type="function">
    <text evidence="4">Required for flagellar hook formation. May act as a scaffolding protein.</text>
</comment>
<dbReference type="Pfam" id="PF03963">
    <property type="entry name" value="FlgD"/>
    <property type="match status" value="1"/>
</dbReference>
<feature type="region of interest" description="Disordered" evidence="5">
    <location>
        <begin position="1"/>
        <end position="20"/>
    </location>
</feature>
<evidence type="ECO:0000256" key="1">
    <source>
        <dbReference type="ARBA" id="ARBA00010577"/>
    </source>
</evidence>
<protein>
    <recommendedName>
        <fullName evidence="2">Basal-body rod modification protein FlgD</fullName>
    </recommendedName>
</protein>
<evidence type="ECO:0000256" key="4">
    <source>
        <dbReference type="ARBA" id="ARBA00024746"/>
    </source>
</evidence>
<comment type="similarity">
    <text evidence="1">Belongs to the FlgD family.</text>
</comment>
<gene>
    <name evidence="6" type="primary">flgD</name>
    <name evidence="6" type="ORF">Pla8534_15690</name>
</gene>
<sequence length="148" mass="15794">MSRIAGTDSSQFTTSKTEGSGTALGDVDLDQFLQLMIAEMQNQDPLNPMENSEMLAQIAQLREISSSDKLTSTLGNVSEGQSLATASGLIGKTVSALDEESKNVTGVVDRISVDINDDGIRQFKVHIDGHSVDLDKIREVIEDAAPAV</sequence>
<dbReference type="EMBL" id="CP036433">
    <property type="protein sequence ID" value="QDU93786.1"/>
    <property type="molecule type" value="Genomic_DNA"/>
</dbReference>
<dbReference type="OrthoDB" id="280334at2"/>
<proteinExistence type="inferred from homology"/>
<evidence type="ECO:0000313" key="7">
    <source>
        <dbReference type="Proteomes" id="UP000317648"/>
    </source>
</evidence>
<keyword evidence="3" id="KW-1005">Bacterial flagellum biogenesis</keyword>
<reference evidence="6 7" key="1">
    <citation type="submission" date="2019-02" db="EMBL/GenBank/DDBJ databases">
        <title>Deep-cultivation of Planctomycetes and their phenomic and genomic characterization uncovers novel biology.</title>
        <authorList>
            <person name="Wiegand S."/>
            <person name="Jogler M."/>
            <person name="Boedeker C."/>
            <person name="Pinto D."/>
            <person name="Vollmers J."/>
            <person name="Rivas-Marin E."/>
            <person name="Kohn T."/>
            <person name="Peeters S.H."/>
            <person name="Heuer A."/>
            <person name="Rast P."/>
            <person name="Oberbeckmann S."/>
            <person name="Bunk B."/>
            <person name="Jeske O."/>
            <person name="Meyerdierks A."/>
            <person name="Storesund J.E."/>
            <person name="Kallscheuer N."/>
            <person name="Luecker S."/>
            <person name="Lage O.M."/>
            <person name="Pohl T."/>
            <person name="Merkel B.J."/>
            <person name="Hornburger P."/>
            <person name="Mueller R.-W."/>
            <person name="Bruemmer F."/>
            <person name="Labrenz M."/>
            <person name="Spormann A.M."/>
            <person name="Op den Camp H."/>
            <person name="Overmann J."/>
            <person name="Amann R."/>
            <person name="Jetten M.S.M."/>
            <person name="Mascher T."/>
            <person name="Medema M.H."/>
            <person name="Devos D.P."/>
            <person name="Kaster A.-K."/>
            <person name="Ovreas L."/>
            <person name="Rohde M."/>
            <person name="Galperin M.Y."/>
            <person name="Jogler C."/>
        </authorList>
    </citation>
    <scope>NUCLEOTIDE SEQUENCE [LARGE SCALE GENOMIC DNA]</scope>
    <source>
        <strain evidence="6 7">Pla85_3_4</strain>
    </source>
</reference>
<name>A0A518DPN4_9BACT</name>
<dbReference type="GO" id="GO:0044781">
    <property type="term" value="P:bacterial-type flagellum organization"/>
    <property type="evidence" value="ECO:0007669"/>
    <property type="project" value="UniProtKB-KW"/>
</dbReference>
<evidence type="ECO:0000256" key="5">
    <source>
        <dbReference type="SAM" id="MobiDB-lite"/>
    </source>
</evidence>
<keyword evidence="7" id="KW-1185">Reference proteome</keyword>
<dbReference type="AlphaFoldDB" id="A0A518DPN4"/>
<dbReference type="Proteomes" id="UP000317648">
    <property type="component" value="Chromosome"/>
</dbReference>
<feature type="compositionally biased region" description="Polar residues" evidence="5">
    <location>
        <begin position="7"/>
        <end position="20"/>
    </location>
</feature>
<evidence type="ECO:0000313" key="6">
    <source>
        <dbReference type="EMBL" id="QDU93786.1"/>
    </source>
</evidence>
<evidence type="ECO:0000256" key="3">
    <source>
        <dbReference type="ARBA" id="ARBA00022795"/>
    </source>
</evidence>
<organism evidence="6 7">
    <name type="scientific">Lignipirellula cremea</name>
    <dbReference type="NCBI Taxonomy" id="2528010"/>
    <lineage>
        <taxon>Bacteria</taxon>
        <taxon>Pseudomonadati</taxon>
        <taxon>Planctomycetota</taxon>
        <taxon>Planctomycetia</taxon>
        <taxon>Pirellulales</taxon>
        <taxon>Pirellulaceae</taxon>
        <taxon>Lignipirellula</taxon>
    </lineage>
</organism>
<dbReference type="InterPro" id="IPR005648">
    <property type="entry name" value="FlgD"/>
</dbReference>
<dbReference type="KEGG" id="lcre:Pla8534_15690"/>
<accession>A0A518DPN4</accession>
<dbReference type="RefSeq" id="WP_145051066.1">
    <property type="nucleotide sequence ID" value="NZ_CP036433.1"/>
</dbReference>